<feature type="transmembrane region" description="Helical" evidence="9">
    <location>
        <begin position="12"/>
        <end position="29"/>
    </location>
</feature>
<evidence type="ECO:0000256" key="9">
    <source>
        <dbReference type="SAM" id="Phobius"/>
    </source>
</evidence>
<dbReference type="PANTHER" id="PTHR11795">
    <property type="entry name" value="BRANCHED-CHAIN AMINO ACID TRANSPORT SYSTEM PERMEASE PROTEIN LIVH"/>
    <property type="match status" value="1"/>
</dbReference>
<keyword evidence="2" id="KW-0813">Transport</keyword>
<dbReference type="Proteomes" id="UP000730591">
    <property type="component" value="Unassembled WGS sequence"/>
</dbReference>
<feature type="transmembrane region" description="Helical" evidence="9">
    <location>
        <begin position="142"/>
        <end position="161"/>
    </location>
</feature>
<sequence length="298" mass="30343">MTGFLDNVLNGLALGAVYALVALGFVVMFKASGVLNFAHGSVLLLGGYLIAVLHDDLGFAGALALAVLSTAALAGALDRFLLQRAGQDEQAAHIQTIATIGIDILIFTDLARRIGGDLLSLGDPWGDAVTELGPVTVADSRLAAIAVSTVVIAAVFALFRFTPWGLSLRAAAEDLEAAALMGVRLRRVRALAWCLAGGLAALAAVFLAAFPAPGLERTTGQIALHAFPAAILGGLASPVGALAGSLLIGLTEALVVGYESDLHVLGDGFGEVAPYAVMLLVLLVRPTGLFGAKGAARV</sequence>
<proteinExistence type="inferred from homology"/>
<comment type="similarity">
    <text evidence="8">Belongs to the binding-protein-dependent transport system permease family. LivHM subfamily.</text>
</comment>
<feature type="transmembrane region" description="Helical" evidence="9">
    <location>
        <begin position="34"/>
        <end position="51"/>
    </location>
</feature>
<accession>A0ABX1AED4</accession>
<keyword evidence="6 9" id="KW-1133">Transmembrane helix</keyword>
<evidence type="ECO:0000256" key="1">
    <source>
        <dbReference type="ARBA" id="ARBA00004651"/>
    </source>
</evidence>
<reference evidence="10 11" key="1">
    <citation type="submission" date="2020-03" db="EMBL/GenBank/DDBJ databases">
        <title>WGS of actinomycetes isolated from Thailand.</title>
        <authorList>
            <person name="Thawai C."/>
        </authorList>
    </citation>
    <scope>NUCLEOTIDE SEQUENCE [LARGE SCALE GENOMIC DNA]</scope>
    <source>
        <strain evidence="10 11">SBST2-5</strain>
    </source>
</reference>
<keyword evidence="4 9" id="KW-0812">Transmembrane</keyword>
<dbReference type="PANTHER" id="PTHR11795:SF450">
    <property type="entry name" value="ABC TRANSPORTER PERMEASE PROTEIN"/>
    <property type="match status" value="1"/>
</dbReference>
<feature type="transmembrane region" description="Helical" evidence="9">
    <location>
        <begin position="57"/>
        <end position="77"/>
    </location>
</feature>
<organism evidence="10 11">
    <name type="scientific">Streptomyces composti</name>
    <dbReference type="NCBI Taxonomy" id="2720025"/>
    <lineage>
        <taxon>Bacteria</taxon>
        <taxon>Bacillati</taxon>
        <taxon>Actinomycetota</taxon>
        <taxon>Actinomycetes</taxon>
        <taxon>Kitasatosporales</taxon>
        <taxon>Streptomycetaceae</taxon>
        <taxon>Streptomyces</taxon>
    </lineage>
</organism>
<protein>
    <submittedName>
        <fullName evidence="10">Branched-chain amino acid ABC transporter permease</fullName>
    </submittedName>
</protein>
<dbReference type="RefSeq" id="WP_167996732.1">
    <property type="nucleotide sequence ID" value="NZ_JAATEM010000020.1"/>
</dbReference>
<keyword evidence="11" id="KW-1185">Reference proteome</keyword>
<evidence type="ECO:0000256" key="2">
    <source>
        <dbReference type="ARBA" id="ARBA00022448"/>
    </source>
</evidence>
<evidence type="ECO:0000256" key="8">
    <source>
        <dbReference type="ARBA" id="ARBA00037998"/>
    </source>
</evidence>
<dbReference type="CDD" id="cd06582">
    <property type="entry name" value="TM_PBP1_LivH_like"/>
    <property type="match status" value="1"/>
</dbReference>
<comment type="caution">
    <text evidence="10">The sequence shown here is derived from an EMBL/GenBank/DDBJ whole genome shotgun (WGS) entry which is preliminary data.</text>
</comment>
<evidence type="ECO:0000313" key="10">
    <source>
        <dbReference type="EMBL" id="NJP51893.1"/>
    </source>
</evidence>
<feature type="transmembrane region" description="Helical" evidence="9">
    <location>
        <begin position="222"/>
        <end position="248"/>
    </location>
</feature>
<evidence type="ECO:0000256" key="7">
    <source>
        <dbReference type="ARBA" id="ARBA00023136"/>
    </source>
</evidence>
<gene>
    <name evidence="10" type="ORF">HCJ93_17930</name>
</gene>
<comment type="subcellular location">
    <subcellularLocation>
        <location evidence="1">Cell membrane</location>
        <topology evidence="1">Multi-pass membrane protein</topology>
    </subcellularLocation>
</comment>
<keyword evidence="3" id="KW-1003">Cell membrane</keyword>
<evidence type="ECO:0000256" key="4">
    <source>
        <dbReference type="ARBA" id="ARBA00022692"/>
    </source>
</evidence>
<keyword evidence="7 9" id="KW-0472">Membrane</keyword>
<dbReference type="EMBL" id="JAATEM010000020">
    <property type="protein sequence ID" value="NJP51893.1"/>
    <property type="molecule type" value="Genomic_DNA"/>
</dbReference>
<evidence type="ECO:0000256" key="3">
    <source>
        <dbReference type="ARBA" id="ARBA00022475"/>
    </source>
</evidence>
<dbReference type="InterPro" id="IPR052157">
    <property type="entry name" value="BCAA_transport_permease"/>
</dbReference>
<keyword evidence="5" id="KW-0029">Amino-acid transport</keyword>
<evidence type="ECO:0000256" key="5">
    <source>
        <dbReference type="ARBA" id="ARBA00022970"/>
    </source>
</evidence>
<name>A0ABX1AED4_9ACTN</name>
<evidence type="ECO:0000256" key="6">
    <source>
        <dbReference type="ARBA" id="ARBA00022989"/>
    </source>
</evidence>
<evidence type="ECO:0000313" key="11">
    <source>
        <dbReference type="Proteomes" id="UP000730591"/>
    </source>
</evidence>
<dbReference type="InterPro" id="IPR001851">
    <property type="entry name" value="ABC_transp_permease"/>
</dbReference>
<feature type="transmembrane region" description="Helical" evidence="9">
    <location>
        <begin position="190"/>
        <end position="210"/>
    </location>
</feature>
<feature type="transmembrane region" description="Helical" evidence="9">
    <location>
        <begin position="272"/>
        <end position="292"/>
    </location>
</feature>
<dbReference type="Pfam" id="PF02653">
    <property type="entry name" value="BPD_transp_2"/>
    <property type="match status" value="1"/>
</dbReference>